<dbReference type="InterPro" id="IPR020814">
    <property type="entry name" value="Ribosomal_S6_plastid/chlpt"/>
</dbReference>
<comment type="function">
    <text evidence="4 6">Binds together with bS18 to 16S ribosomal RNA.</text>
</comment>
<keyword evidence="9" id="KW-1185">Reference proteome</keyword>
<evidence type="ECO:0000256" key="3">
    <source>
        <dbReference type="ARBA" id="ARBA00023274"/>
    </source>
</evidence>
<evidence type="ECO:0000313" key="9">
    <source>
        <dbReference type="Proteomes" id="UP000551616"/>
    </source>
</evidence>
<evidence type="ECO:0000256" key="2">
    <source>
        <dbReference type="ARBA" id="ARBA00022980"/>
    </source>
</evidence>
<reference evidence="8 9" key="1">
    <citation type="submission" date="2020-05" db="EMBL/GenBank/DDBJ databases">
        <title>Bremerella alba sp. nov., a novel planctomycete isolated from the surface of the macroalga Fucus spiralis.</title>
        <authorList>
            <person name="Godinho O."/>
            <person name="Botelho R."/>
            <person name="Albuquerque L."/>
            <person name="Wiegand S."/>
            <person name="Da Costa M.S."/>
            <person name="Lobo-Da-Cunha A."/>
            <person name="Jogler C."/>
            <person name="Lage O.M."/>
        </authorList>
    </citation>
    <scope>NUCLEOTIDE SEQUENCE [LARGE SCALE GENOMIC DNA]</scope>
    <source>
        <strain evidence="8 9">FF15</strain>
    </source>
</reference>
<proteinExistence type="inferred from homology"/>
<comment type="similarity">
    <text evidence="1 6">Belongs to the bacterial ribosomal protein bS6 family.</text>
</comment>
<dbReference type="GO" id="GO:0006412">
    <property type="term" value="P:translation"/>
    <property type="evidence" value="ECO:0007669"/>
    <property type="project" value="UniProtKB-UniRule"/>
</dbReference>
<comment type="caution">
    <text evidence="8">The sequence shown here is derived from an EMBL/GenBank/DDBJ whole genome shotgun (WGS) entry which is preliminary data.</text>
</comment>
<feature type="compositionally biased region" description="Acidic residues" evidence="7">
    <location>
        <begin position="114"/>
        <end position="149"/>
    </location>
</feature>
<evidence type="ECO:0000256" key="4">
    <source>
        <dbReference type="ARBA" id="ARBA00035104"/>
    </source>
</evidence>
<dbReference type="InterPro" id="IPR014717">
    <property type="entry name" value="Transl_elong_EF1B/ribsomal_bS6"/>
</dbReference>
<dbReference type="SUPFAM" id="SSF54995">
    <property type="entry name" value="Ribosomal protein S6"/>
    <property type="match status" value="1"/>
</dbReference>
<evidence type="ECO:0000256" key="6">
    <source>
        <dbReference type="HAMAP-Rule" id="MF_00360"/>
    </source>
</evidence>
<feature type="region of interest" description="Disordered" evidence="7">
    <location>
        <begin position="111"/>
        <end position="149"/>
    </location>
</feature>
<dbReference type="GO" id="GO:0003735">
    <property type="term" value="F:structural constituent of ribosome"/>
    <property type="evidence" value="ECO:0007669"/>
    <property type="project" value="InterPro"/>
</dbReference>
<dbReference type="InterPro" id="IPR000529">
    <property type="entry name" value="Ribosomal_bS6"/>
</dbReference>
<keyword evidence="3 6" id="KW-0687">Ribonucleoprotein</keyword>
<protein>
    <recommendedName>
        <fullName evidence="5 6">Small ribosomal subunit protein bS6</fullName>
    </recommendedName>
</protein>
<gene>
    <name evidence="6 8" type="primary">rpsF</name>
    <name evidence="8" type="ORF">HOV93_14350</name>
</gene>
<dbReference type="Proteomes" id="UP000551616">
    <property type="component" value="Unassembled WGS sequence"/>
</dbReference>
<dbReference type="EMBL" id="JABRWO010000003">
    <property type="protein sequence ID" value="MBA2114278.1"/>
    <property type="molecule type" value="Genomic_DNA"/>
</dbReference>
<dbReference type="GO" id="GO:0005840">
    <property type="term" value="C:ribosome"/>
    <property type="evidence" value="ECO:0007669"/>
    <property type="project" value="UniProtKB-KW"/>
</dbReference>
<dbReference type="Gene3D" id="3.30.70.60">
    <property type="match status" value="1"/>
</dbReference>
<dbReference type="NCBIfam" id="TIGR00166">
    <property type="entry name" value="S6"/>
    <property type="match status" value="1"/>
</dbReference>
<name>A0A7V9A6H2_9BACT</name>
<keyword evidence="6" id="KW-0699">rRNA-binding</keyword>
<sequence>MAAYVYEGMFILDSNRYGKDPSGVSGKINALVEKLGGEILVSRMWAEQRLAYPIDGHRRGTYWLTYFRMDSTKMEELNYACNISDDMLRYLFIKQDPRLVDMLIAHAEGHELAGDGDGEAAETSSDDSADDEKESSDTETAEETVEAAD</sequence>
<dbReference type="HAMAP" id="MF_00360">
    <property type="entry name" value="Ribosomal_bS6"/>
    <property type="match status" value="1"/>
</dbReference>
<dbReference type="AlphaFoldDB" id="A0A7V9A6H2"/>
<dbReference type="Pfam" id="PF01250">
    <property type="entry name" value="Ribosomal_S6"/>
    <property type="match status" value="1"/>
</dbReference>
<dbReference type="InterPro" id="IPR035980">
    <property type="entry name" value="Ribosomal_bS6_sf"/>
</dbReference>
<evidence type="ECO:0000256" key="1">
    <source>
        <dbReference type="ARBA" id="ARBA00009512"/>
    </source>
</evidence>
<organism evidence="8 9">
    <name type="scientific">Bremerella alba</name>
    <dbReference type="NCBI Taxonomy" id="980252"/>
    <lineage>
        <taxon>Bacteria</taxon>
        <taxon>Pseudomonadati</taxon>
        <taxon>Planctomycetota</taxon>
        <taxon>Planctomycetia</taxon>
        <taxon>Pirellulales</taxon>
        <taxon>Pirellulaceae</taxon>
        <taxon>Bremerella</taxon>
    </lineage>
</organism>
<evidence type="ECO:0000256" key="5">
    <source>
        <dbReference type="ARBA" id="ARBA00035294"/>
    </source>
</evidence>
<dbReference type="GO" id="GO:1990904">
    <property type="term" value="C:ribonucleoprotein complex"/>
    <property type="evidence" value="ECO:0007669"/>
    <property type="project" value="UniProtKB-KW"/>
</dbReference>
<evidence type="ECO:0000313" key="8">
    <source>
        <dbReference type="EMBL" id="MBA2114278.1"/>
    </source>
</evidence>
<keyword evidence="2 6" id="KW-0689">Ribosomal protein</keyword>
<dbReference type="GO" id="GO:0019843">
    <property type="term" value="F:rRNA binding"/>
    <property type="evidence" value="ECO:0007669"/>
    <property type="project" value="UniProtKB-UniRule"/>
</dbReference>
<keyword evidence="6" id="KW-0694">RNA-binding</keyword>
<dbReference type="CDD" id="cd00473">
    <property type="entry name" value="bS6"/>
    <property type="match status" value="1"/>
</dbReference>
<evidence type="ECO:0000256" key="7">
    <source>
        <dbReference type="SAM" id="MobiDB-lite"/>
    </source>
</evidence>
<accession>A0A7V9A6H2</accession>